<dbReference type="PANTHER" id="PTHR46795:SF3">
    <property type="entry name" value="ABC TRANSPORTER PERMEASE"/>
    <property type="match status" value="1"/>
</dbReference>
<feature type="transmembrane region" description="Helical" evidence="1">
    <location>
        <begin position="144"/>
        <end position="168"/>
    </location>
</feature>
<dbReference type="Proteomes" id="UP000000814">
    <property type="component" value="Chromosome"/>
</dbReference>
<dbReference type="InterPro" id="IPR052536">
    <property type="entry name" value="ABC-4_Integral_Memb_Prot"/>
</dbReference>
<dbReference type="EMBL" id="AE001437">
    <property type="protein sequence ID" value="AAK78148.1"/>
    <property type="molecule type" value="Genomic_DNA"/>
</dbReference>
<dbReference type="eggNOG" id="COG0577">
    <property type="taxonomic scope" value="Bacteria"/>
</dbReference>
<accession>Q97MN0</accession>
<protein>
    <submittedName>
        <fullName evidence="2">Predicted ABC transporter, permease component</fullName>
    </submittedName>
</protein>
<dbReference type="AlphaFoldDB" id="Q97MN0"/>
<evidence type="ECO:0000256" key="1">
    <source>
        <dbReference type="SAM" id="Phobius"/>
    </source>
</evidence>
<proteinExistence type="predicted"/>
<sequence>MGAYIFAFKMLKKNTKKNLIYLISIIFTMAIVFNLLNVINNTNFFAAEVTGGKNDIAADIIFLLVLLMCIFTFYANSYFIMGKSKEMAIAELSGIWPGKLSRMLLFQNAIIEIIGCALGILIGMLLMPIFLSIMYTIMGKTGGLWVISNYSIGGTIAILFLQLVYVTIGDYSYTSTREVIDLLESEKRSRPKEKRYLSIAEIIEIIGMKKKTSHYKIKILNEDIDLCLISYFIPVIFLFICPRYIPMSIAQIFIILLSVYSIEGILRHSIPEKILKLKKEKYSDDKIKLIALSNVYVSLKNLKFLLITLVISIEGILLAITMFNSLRVKTICLFSYVTVIVLIDISIFYKIIMEADTKNHIFNQLALIGYTTEQIREIVKQEFRIYYGIIITLPLFHVIIFFILLLKIGMVSFDTLLIMLFIYLGIFFITGIGCYYLYRKLILRKNIFRFL</sequence>
<organism evidence="2 3">
    <name type="scientific">Clostridium acetobutylicum (strain ATCC 824 / DSM 792 / JCM 1419 / IAM 19013 / LMG 5710 / NBRC 13948 / NRRL B-527 / VKM B-1787 / 2291 / W)</name>
    <dbReference type="NCBI Taxonomy" id="272562"/>
    <lineage>
        <taxon>Bacteria</taxon>
        <taxon>Bacillati</taxon>
        <taxon>Bacillota</taxon>
        <taxon>Clostridia</taxon>
        <taxon>Eubacteriales</taxon>
        <taxon>Clostridiaceae</taxon>
        <taxon>Clostridium</taxon>
    </lineage>
</organism>
<dbReference type="RefSeq" id="WP_010963490.1">
    <property type="nucleotide sequence ID" value="NC_003030.1"/>
</dbReference>
<feature type="transmembrane region" description="Helical" evidence="1">
    <location>
        <begin position="226"/>
        <end position="245"/>
    </location>
</feature>
<keyword evidence="1" id="KW-0472">Membrane</keyword>
<keyword evidence="1" id="KW-1133">Transmembrane helix</keyword>
<feature type="transmembrane region" description="Helical" evidence="1">
    <location>
        <begin position="304"/>
        <end position="327"/>
    </location>
</feature>
<dbReference type="HOGENOM" id="CLU_051990_0_0_9"/>
<feature type="transmembrane region" description="Helical" evidence="1">
    <location>
        <begin position="333"/>
        <end position="352"/>
    </location>
</feature>
<feature type="transmembrane region" description="Helical" evidence="1">
    <location>
        <begin position="251"/>
        <end position="270"/>
    </location>
</feature>
<keyword evidence="1" id="KW-0812">Transmembrane</keyword>
<dbReference type="PATRIC" id="fig|272562.8.peg.350"/>
<evidence type="ECO:0000313" key="2">
    <source>
        <dbReference type="EMBL" id="AAK78148.1"/>
    </source>
</evidence>
<evidence type="ECO:0000313" key="3">
    <source>
        <dbReference type="Proteomes" id="UP000000814"/>
    </source>
</evidence>
<dbReference type="OrthoDB" id="1652557at2"/>
<dbReference type="KEGG" id="cac:CA_C0165"/>
<dbReference type="PANTHER" id="PTHR46795">
    <property type="entry name" value="ABC TRANSPORTER PERMEASE-RELATED-RELATED"/>
    <property type="match status" value="1"/>
</dbReference>
<dbReference type="GeneID" id="44996657"/>
<feature type="transmembrane region" description="Helical" evidence="1">
    <location>
        <begin position="56"/>
        <end position="75"/>
    </location>
</feature>
<dbReference type="PIR" id="A96920">
    <property type="entry name" value="A96920"/>
</dbReference>
<feature type="transmembrane region" description="Helical" evidence="1">
    <location>
        <begin position="19"/>
        <end position="36"/>
    </location>
</feature>
<feature type="transmembrane region" description="Helical" evidence="1">
    <location>
        <begin position="416"/>
        <end position="438"/>
    </location>
</feature>
<reference evidence="2 3" key="1">
    <citation type="journal article" date="2001" name="J. Bacteriol.">
        <title>Genome sequence and comparative analysis of the solvent-producing bacterium Clostridium acetobutylicum.</title>
        <authorList>
            <person name="Nolling J."/>
            <person name="Breton G."/>
            <person name="Omelchenko M.V."/>
            <person name="Makarova K.S."/>
            <person name="Zeng Q."/>
            <person name="Gibson R."/>
            <person name="Lee H.M."/>
            <person name="Dubois J."/>
            <person name="Qiu D."/>
            <person name="Hitti J."/>
            <person name="Wolf Y.I."/>
            <person name="Tatusov R.L."/>
            <person name="Sabathe F."/>
            <person name="Doucette-Stamm L."/>
            <person name="Soucaille P."/>
            <person name="Daly M.J."/>
            <person name="Bennett G.N."/>
            <person name="Koonin E.V."/>
            <person name="Smith D.R."/>
        </authorList>
    </citation>
    <scope>NUCLEOTIDE SEQUENCE [LARGE SCALE GENOMIC DNA]</scope>
    <source>
        <strain evidence="3">ATCC 824 / DSM 792 / JCM 1419 / LMG 5710 / VKM B-1787</strain>
    </source>
</reference>
<keyword evidence="3" id="KW-1185">Reference proteome</keyword>
<name>Q97MN0_CLOAB</name>
<gene>
    <name evidence="2" type="ordered locus">CA_C0165</name>
</gene>
<feature type="transmembrane region" description="Helical" evidence="1">
    <location>
        <begin position="109"/>
        <end position="138"/>
    </location>
</feature>
<dbReference type="STRING" id="272562.CA_C0165"/>
<feature type="transmembrane region" description="Helical" evidence="1">
    <location>
        <begin position="385"/>
        <end position="410"/>
    </location>
</feature>